<dbReference type="SUPFAM" id="SSF56655">
    <property type="entry name" value="Carbohydrate phosphatase"/>
    <property type="match status" value="1"/>
</dbReference>
<dbReference type="eggNOG" id="COG0483">
    <property type="taxonomic scope" value="Bacteria"/>
</dbReference>
<dbReference type="PANTHER" id="PTHR20854:SF4">
    <property type="entry name" value="INOSITOL-1-MONOPHOSPHATASE-RELATED"/>
    <property type="match status" value="1"/>
</dbReference>
<dbReference type="Gene3D" id="3.40.190.80">
    <property type="match status" value="1"/>
</dbReference>
<keyword evidence="1" id="KW-0460">Magnesium</keyword>
<dbReference type="InterPro" id="IPR000760">
    <property type="entry name" value="Inositol_monophosphatase-like"/>
</dbReference>
<dbReference type="AlphaFoldDB" id="V5WDJ6"/>
<dbReference type="GO" id="GO:0004401">
    <property type="term" value="F:histidinol-phosphatase activity"/>
    <property type="evidence" value="ECO:0007669"/>
    <property type="project" value="UniProtKB-EC"/>
</dbReference>
<dbReference type="CDD" id="cd01637">
    <property type="entry name" value="IMPase_like"/>
    <property type="match status" value="1"/>
</dbReference>
<dbReference type="OrthoDB" id="9772456at2"/>
<reference evidence="2 3" key="1">
    <citation type="journal article" date="2015" name="Stand. Genomic Sci.">
        <title>Complete genome sequence and description of Salinispira pacifica gen. nov., sp. nov., a novel spirochaete isolated form a hypersaline microbial mat.</title>
        <authorList>
            <person name="Ben Hania W."/>
            <person name="Joseph M."/>
            <person name="Schumann P."/>
            <person name="Bunk B."/>
            <person name="Fiebig A."/>
            <person name="Sproer C."/>
            <person name="Klenk H.P."/>
            <person name="Fardeau M.L."/>
            <person name="Spring S."/>
        </authorList>
    </citation>
    <scope>NUCLEOTIDE SEQUENCE [LARGE SCALE GENOMIC DNA]</scope>
    <source>
        <strain evidence="2 3">L21-RPul-D2</strain>
    </source>
</reference>
<keyword evidence="1" id="KW-0479">Metal-binding</keyword>
<name>V5WDJ6_9SPIO</name>
<dbReference type="Pfam" id="PF00459">
    <property type="entry name" value="Inositol_P"/>
    <property type="match status" value="1"/>
</dbReference>
<feature type="binding site" evidence="1">
    <location>
        <position position="221"/>
    </location>
    <ligand>
        <name>Mg(2+)</name>
        <dbReference type="ChEBI" id="CHEBI:18420"/>
        <label>1</label>
        <note>catalytic</note>
    </ligand>
</feature>
<feature type="binding site" evidence="1">
    <location>
        <position position="98"/>
    </location>
    <ligand>
        <name>Mg(2+)</name>
        <dbReference type="ChEBI" id="CHEBI:18420"/>
        <label>1</label>
        <note>catalytic</note>
    </ligand>
</feature>
<keyword evidence="3" id="KW-1185">Reference proteome</keyword>
<dbReference type="EC" id="3.1.3.15" evidence="2"/>
<evidence type="ECO:0000256" key="1">
    <source>
        <dbReference type="PIRSR" id="PIRSR600760-2"/>
    </source>
</evidence>
<feature type="binding site" evidence="1">
    <location>
        <position position="72"/>
    </location>
    <ligand>
        <name>Mg(2+)</name>
        <dbReference type="ChEBI" id="CHEBI:18420"/>
        <label>1</label>
        <note>catalytic</note>
    </ligand>
</feature>
<dbReference type="HOGENOM" id="CLU_1049335_0_0_12"/>
<comment type="cofactor">
    <cofactor evidence="1">
        <name>Mg(2+)</name>
        <dbReference type="ChEBI" id="CHEBI:18420"/>
    </cofactor>
</comment>
<dbReference type="GO" id="GO:0007165">
    <property type="term" value="P:signal transduction"/>
    <property type="evidence" value="ECO:0007669"/>
    <property type="project" value="TreeGrafter"/>
</dbReference>
<dbReference type="GO" id="GO:0008934">
    <property type="term" value="F:inositol monophosphate 1-phosphatase activity"/>
    <property type="evidence" value="ECO:0007669"/>
    <property type="project" value="TreeGrafter"/>
</dbReference>
<dbReference type="Proteomes" id="UP000018680">
    <property type="component" value="Chromosome"/>
</dbReference>
<keyword evidence="2" id="KW-0378">Hydrolase</keyword>
<dbReference type="EMBL" id="CP006939">
    <property type="protein sequence ID" value="AHC13888.1"/>
    <property type="molecule type" value="Genomic_DNA"/>
</dbReference>
<dbReference type="Gene3D" id="3.30.540.10">
    <property type="entry name" value="Fructose-1,6-Bisphosphatase, subunit A, domain 1"/>
    <property type="match status" value="1"/>
</dbReference>
<dbReference type="KEGG" id="slr:L21SP2_0456"/>
<dbReference type="PANTHER" id="PTHR20854">
    <property type="entry name" value="INOSITOL MONOPHOSPHATASE"/>
    <property type="match status" value="1"/>
</dbReference>
<gene>
    <name evidence="2" type="ORF">L21SP2_0456</name>
</gene>
<proteinExistence type="predicted"/>
<sequence>MAWKPEMIAEVLHECGRLALDIQQSAKRRIKADNTIVTEADTRIEALIRQRLEEKDANNSPDSQGELFFIGEETSSEHGETYHRQALQGRCYVTDPVDGTVLYSNGLPGWGISLGYMEKGRLAEGAILYPFSGELLLSSGDTVLYGRSGKNRFPEFHQLRELKAPDPRASSPVLTVSQTIVKHGRYDGPLSVLSTGSCVSSMRNLALGGSVGYLTRTRLWDLAAGFPILHKLGLKAFTQDGHEFPLEISDEFWNIPPVERRHHWRMKQHVLFCSHEQVFRDVMAHSRIP</sequence>
<dbReference type="GO" id="GO:0046872">
    <property type="term" value="F:metal ion binding"/>
    <property type="evidence" value="ECO:0007669"/>
    <property type="project" value="UniProtKB-KW"/>
</dbReference>
<dbReference type="GO" id="GO:0006020">
    <property type="term" value="P:inositol metabolic process"/>
    <property type="evidence" value="ECO:0007669"/>
    <property type="project" value="TreeGrafter"/>
</dbReference>
<dbReference type="STRING" id="1307761.L21SP2_0456"/>
<dbReference type="RefSeq" id="WP_024266820.1">
    <property type="nucleotide sequence ID" value="NC_023035.1"/>
</dbReference>
<accession>V5WDJ6</accession>
<organism evidence="2 3">
    <name type="scientific">Salinispira pacifica</name>
    <dbReference type="NCBI Taxonomy" id="1307761"/>
    <lineage>
        <taxon>Bacteria</taxon>
        <taxon>Pseudomonadati</taxon>
        <taxon>Spirochaetota</taxon>
        <taxon>Spirochaetia</taxon>
        <taxon>Spirochaetales</taxon>
        <taxon>Spirochaetaceae</taxon>
        <taxon>Salinispira</taxon>
    </lineage>
</organism>
<evidence type="ECO:0000313" key="2">
    <source>
        <dbReference type="EMBL" id="AHC13888.1"/>
    </source>
</evidence>
<protein>
    <submittedName>
        <fullName evidence="2">Histidinol-phosphatase</fullName>
        <ecNumber evidence="2">3.1.3.15</ecNumber>
    </submittedName>
</protein>
<evidence type="ECO:0000313" key="3">
    <source>
        <dbReference type="Proteomes" id="UP000018680"/>
    </source>
</evidence>
<feature type="binding site" evidence="1">
    <location>
        <position position="95"/>
    </location>
    <ligand>
        <name>Mg(2+)</name>
        <dbReference type="ChEBI" id="CHEBI:18420"/>
        <label>1</label>
        <note>catalytic</note>
    </ligand>
</feature>